<organism evidence="1 2">
    <name type="scientific">Candidatus Coprosoma intestinipullorum</name>
    <dbReference type="NCBI Taxonomy" id="2840752"/>
    <lineage>
        <taxon>Bacteria</taxon>
        <taxon>Bacillati</taxon>
        <taxon>Bacillota</taxon>
        <taxon>Bacillota incertae sedis</taxon>
        <taxon>Candidatus Coprosoma</taxon>
    </lineage>
</organism>
<dbReference type="AlphaFoldDB" id="A0A9D0ZQQ5"/>
<dbReference type="GO" id="GO:0000287">
    <property type="term" value="F:magnesium ion binding"/>
    <property type="evidence" value="ECO:0007669"/>
    <property type="project" value="InterPro"/>
</dbReference>
<comment type="caution">
    <text evidence="1">The sequence shown here is derived from an EMBL/GenBank/DDBJ whole genome shotgun (WGS) entry which is preliminary data.</text>
</comment>
<evidence type="ECO:0000313" key="1">
    <source>
        <dbReference type="EMBL" id="HIQ90726.1"/>
    </source>
</evidence>
<dbReference type="SUPFAM" id="SSF103084">
    <property type="entry name" value="Holliday junction resolvase RusA"/>
    <property type="match status" value="1"/>
</dbReference>
<protein>
    <submittedName>
        <fullName evidence="1">Uncharacterized protein</fullName>
    </submittedName>
</protein>
<proteinExistence type="predicted"/>
<accession>A0A9D0ZQQ5</accession>
<dbReference type="Proteomes" id="UP000886786">
    <property type="component" value="Unassembled WGS sequence"/>
</dbReference>
<evidence type="ECO:0000313" key="2">
    <source>
        <dbReference type="Proteomes" id="UP000886786"/>
    </source>
</evidence>
<dbReference type="Gene3D" id="3.30.1330.70">
    <property type="entry name" value="Holliday junction resolvase RusA"/>
    <property type="match status" value="1"/>
</dbReference>
<dbReference type="InterPro" id="IPR036614">
    <property type="entry name" value="RusA-like_sf"/>
</dbReference>
<sequence length="124" mass="15004">MNKYRVEIPLKLPSLNDYVRICRANKQYANKFKQEYQQEIGLFLMKLPRFEKPIHITFTWIEANKKRDLDNVAFAKKFILDAMVKYKKLKDDNRKYVTGFTDKFLYSKENKVILDIEEVENEEK</sequence>
<gene>
    <name evidence="1" type="ORF">IAB27_03760</name>
</gene>
<dbReference type="GO" id="GO:0006281">
    <property type="term" value="P:DNA repair"/>
    <property type="evidence" value="ECO:0007669"/>
    <property type="project" value="InterPro"/>
</dbReference>
<dbReference type="GO" id="GO:0006310">
    <property type="term" value="P:DNA recombination"/>
    <property type="evidence" value="ECO:0007669"/>
    <property type="project" value="InterPro"/>
</dbReference>
<reference evidence="1" key="2">
    <citation type="journal article" date="2021" name="PeerJ">
        <title>Extensive microbial diversity within the chicken gut microbiome revealed by metagenomics and culture.</title>
        <authorList>
            <person name="Gilroy R."/>
            <person name="Ravi A."/>
            <person name="Getino M."/>
            <person name="Pursley I."/>
            <person name="Horton D.L."/>
            <person name="Alikhan N.F."/>
            <person name="Baker D."/>
            <person name="Gharbi K."/>
            <person name="Hall N."/>
            <person name="Watson M."/>
            <person name="Adriaenssens E.M."/>
            <person name="Foster-Nyarko E."/>
            <person name="Jarju S."/>
            <person name="Secka A."/>
            <person name="Antonio M."/>
            <person name="Oren A."/>
            <person name="Chaudhuri R.R."/>
            <person name="La Ragione R."/>
            <person name="Hildebrand F."/>
            <person name="Pallen M.J."/>
        </authorList>
    </citation>
    <scope>NUCLEOTIDE SEQUENCE</scope>
    <source>
        <strain evidence="1">CHK147-3167</strain>
    </source>
</reference>
<reference evidence="1" key="1">
    <citation type="submission" date="2020-10" db="EMBL/GenBank/DDBJ databases">
        <authorList>
            <person name="Gilroy R."/>
        </authorList>
    </citation>
    <scope>NUCLEOTIDE SEQUENCE</scope>
    <source>
        <strain evidence="1">CHK147-3167</strain>
    </source>
</reference>
<dbReference type="EMBL" id="DVFV01000069">
    <property type="protein sequence ID" value="HIQ90726.1"/>
    <property type="molecule type" value="Genomic_DNA"/>
</dbReference>
<name>A0A9D0ZQQ5_9FIRM</name>